<dbReference type="GO" id="GO:0005524">
    <property type="term" value="F:ATP binding"/>
    <property type="evidence" value="ECO:0007669"/>
    <property type="project" value="UniProtKB-KW"/>
</dbReference>
<evidence type="ECO:0000256" key="3">
    <source>
        <dbReference type="ARBA" id="ARBA00022840"/>
    </source>
</evidence>
<keyword evidence="2" id="KW-0547">Nucleotide-binding</keyword>
<dbReference type="Proteomes" id="UP000287872">
    <property type="component" value="Unassembled WGS sequence"/>
</dbReference>
<sequence length="562" mass="63972">MKKNLLQLLLDKNLITEEEHIQIKEDSFKRGCSEEQIILRDLKIDLNQLILILENDFNIYYTELESNSKKNQAFKLISREVAERYGLIPFYDNSNEVHVAFSNPFEIKVIDELKFITNKKIKIFFALSNNINQAIENCYGKQIVDVAVEEMRKEYMLEESEKNEEAHSEFSTENAPVIRITNSLLKQAVNAEASDIHLEPFKDFAILRMRVDGILNEINQIPSNVYKSLCTRIKIMANMDIATKLIPQDGKITENIDGIDYDFRVSSLPTMYGEKLVIRVLYKLERFINLDSLGFSCDKVMILKDILKLSHGMIVVAGPTGSGKSTTLYALLNEINSKSKNIVTIEDPIEYNMPRINQVNVNNKAGLTFSTGLRSILRQDPDIIMLGEIRDEETAQIAVRASITGHLVLTSLHTNDATTSISRLIDMGIPSYLVADSLVVVLAQRLIRKLCSTCKMEYETMNDEFQHLGFNNGEKIYKGVGCNKCNGTGYKGRTVVYELLKLDNVHKSIIARSGISDELWKYCNEKKSDSFMETCRASVRNGVTSIEEFINATYSYNFEKDN</sequence>
<feature type="domain" description="Bacterial type II secretion system protein E" evidence="4">
    <location>
        <begin position="377"/>
        <end position="391"/>
    </location>
</feature>
<dbReference type="InterPro" id="IPR007831">
    <property type="entry name" value="T2SS_GspE_N"/>
</dbReference>
<dbReference type="GO" id="GO:0016887">
    <property type="term" value="F:ATP hydrolysis activity"/>
    <property type="evidence" value="ECO:0007669"/>
    <property type="project" value="TreeGrafter"/>
</dbReference>
<dbReference type="InterPro" id="IPR001482">
    <property type="entry name" value="T2SS/T4SS_dom"/>
</dbReference>
<dbReference type="OrthoDB" id="9808272at2"/>
<dbReference type="RefSeq" id="WP_124997858.1">
    <property type="nucleotide sequence ID" value="NZ_BHYK01000003.1"/>
</dbReference>
<dbReference type="Gene3D" id="3.30.450.90">
    <property type="match status" value="1"/>
</dbReference>
<accession>A0A401UH92</accession>
<dbReference type="PANTHER" id="PTHR30258:SF1">
    <property type="entry name" value="PROTEIN TRANSPORT PROTEIN HOFB HOMOLOG"/>
    <property type="match status" value="1"/>
</dbReference>
<dbReference type="EMBL" id="BHYK01000003">
    <property type="protein sequence ID" value="GCD08918.1"/>
    <property type="molecule type" value="Genomic_DNA"/>
</dbReference>
<evidence type="ECO:0000256" key="2">
    <source>
        <dbReference type="ARBA" id="ARBA00022741"/>
    </source>
</evidence>
<dbReference type="SMART" id="SM00382">
    <property type="entry name" value="AAA"/>
    <property type="match status" value="1"/>
</dbReference>
<protein>
    <submittedName>
        <fullName evidence="5">Type II secretion system protein E</fullName>
    </submittedName>
</protein>
<name>A0A401UH92_9CLOT</name>
<dbReference type="CDD" id="cd01129">
    <property type="entry name" value="PulE-GspE-like"/>
    <property type="match status" value="1"/>
</dbReference>
<keyword evidence="6" id="KW-1185">Reference proteome</keyword>
<dbReference type="SUPFAM" id="SSF160246">
    <property type="entry name" value="EspE N-terminal domain-like"/>
    <property type="match status" value="1"/>
</dbReference>
<dbReference type="InterPro" id="IPR037257">
    <property type="entry name" value="T2SS_E_N_sf"/>
</dbReference>
<dbReference type="InterPro" id="IPR003593">
    <property type="entry name" value="AAA+_ATPase"/>
</dbReference>
<dbReference type="Pfam" id="PF00437">
    <property type="entry name" value="T2SSE"/>
    <property type="match status" value="1"/>
</dbReference>
<keyword evidence="3" id="KW-0067">ATP-binding</keyword>
<dbReference type="SUPFAM" id="SSF52540">
    <property type="entry name" value="P-loop containing nucleoside triphosphate hydrolases"/>
    <property type="match status" value="1"/>
</dbReference>
<comment type="caution">
    <text evidence="5">The sequence shown here is derived from an EMBL/GenBank/DDBJ whole genome shotgun (WGS) entry which is preliminary data.</text>
</comment>
<dbReference type="Gene3D" id="3.40.50.300">
    <property type="entry name" value="P-loop containing nucleotide triphosphate hydrolases"/>
    <property type="match status" value="1"/>
</dbReference>
<proteinExistence type="inferred from homology"/>
<evidence type="ECO:0000313" key="5">
    <source>
        <dbReference type="EMBL" id="GCD08918.1"/>
    </source>
</evidence>
<dbReference type="AlphaFoldDB" id="A0A401UH92"/>
<comment type="similarity">
    <text evidence="1">Belongs to the GSP E family.</text>
</comment>
<dbReference type="Pfam" id="PF05157">
    <property type="entry name" value="MshEN"/>
    <property type="match status" value="1"/>
</dbReference>
<dbReference type="GO" id="GO:0005886">
    <property type="term" value="C:plasma membrane"/>
    <property type="evidence" value="ECO:0007669"/>
    <property type="project" value="TreeGrafter"/>
</dbReference>
<dbReference type="InterPro" id="IPR027417">
    <property type="entry name" value="P-loop_NTPase"/>
</dbReference>
<reference evidence="5 6" key="1">
    <citation type="submission" date="2018-11" db="EMBL/GenBank/DDBJ databases">
        <title>Genome sequencing and assembly of Clostridium tagluense strain A121.</title>
        <authorList>
            <person name="Murakami T."/>
            <person name="Segawa T."/>
            <person name="Shcherbakova V.A."/>
            <person name="Mori H."/>
            <person name="Yoshimura Y."/>
        </authorList>
    </citation>
    <scope>NUCLEOTIDE SEQUENCE [LARGE SCALE GENOMIC DNA]</scope>
    <source>
        <strain evidence="5 6">A121</strain>
    </source>
</reference>
<organism evidence="5 6">
    <name type="scientific">Clostridium tagluense</name>
    <dbReference type="NCBI Taxonomy" id="360422"/>
    <lineage>
        <taxon>Bacteria</taxon>
        <taxon>Bacillati</taxon>
        <taxon>Bacillota</taxon>
        <taxon>Clostridia</taxon>
        <taxon>Eubacteriales</taxon>
        <taxon>Clostridiaceae</taxon>
        <taxon>Clostridium</taxon>
    </lineage>
</organism>
<dbReference type="PANTHER" id="PTHR30258">
    <property type="entry name" value="TYPE II SECRETION SYSTEM PROTEIN GSPE-RELATED"/>
    <property type="match status" value="1"/>
</dbReference>
<evidence type="ECO:0000313" key="6">
    <source>
        <dbReference type="Proteomes" id="UP000287872"/>
    </source>
</evidence>
<evidence type="ECO:0000256" key="1">
    <source>
        <dbReference type="ARBA" id="ARBA00006611"/>
    </source>
</evidence>
<dbReference type="PROSITE" id="PS00662">
    <property type="entry name" value="T2SP_E"/>
    <property type="match status" value="1"/>
</dbReference>
<evidence type="ECO:0000259" key="4">
    <source>
        <dbReference type="PROSITE" id="PS00662"/>
    </source>
</evidence>
<gene>
    <name evidence="5" type="ORF">Ctaglu_05410</name>
</gene>
<dbReference type="Gene3D" id="3.30.300.160">
    <property type="entry name" value="Type II secretion system, protein E, N-terminal domain"/>
    <property type="match status" value="1"/>
</dbReference>